<dbReference type="Proteomes" id="UP000580910">
    <property type="component" value="Unassembled WGS sequence"/>
</dbReference>
<accession>A0A7W3IXG8</accession>
<proteinExistence type="predicted"/>
<organism evidence="1 2">
    <name type="scientific">Nocardioides ginsengisegetis</name>
    <dbReference type="NCBI Taxonomy" id="661491"/>
    <lineage>
        <taxon>Bacteria</taxon>
        <taxon>Bacillati</taxon>
        <taxon>Actinomycetota</taxon>
        <taxon>Actinomycetes</taxon>
        <taxon>Propionibacteriales</taxon>
        <taxon>Nocardioidaceae</taxon>
        <taxon>Nocardioides</taxon>
    </lineage>
</organism>
<name>A0A7W3IXG8_9ACTN</name>
<sequence>MISTKTQMTVQIPSSFGMPASGHAFATTQGICGTPVATTSVLRDRKAALVITGAPGYAQGTFPGTTAWRPPTC</sequence>
<evidence type="ECO:0000313" key="2">
    <source>
        <dbReference type="Proteomes" id="UP000580910"/>
    </source>
</evidence>
<evidence type="ECO:0000313" key="1">
    <source>
        <dbReference type="EMBL" id="MBA8802450.1"/>
    </source>
</evidence>
<comment type="caution">
    <text evidence="1">The sequence shown here is derived from an EMBL/GenBank/DDBJ whole genome shotgun (WGS) entry which is preliminary data.</text>
</comment>
<protein>
    <submittedName>
        <fullName evidence="1">Uncharacterized protein</fullName>
    </submittedName>
</protein>
<keyword evidence="2" id="KW-1185">Reference proteome</keyword>
<dbReference type="RefSeq" id="WP_182536914.1">
    <property type="nucleotide sequence ID" value="NZ_JACGXA010000001.1"/>
</dbReference>
<reference evidence="1 2" key="1">
    <citation type="submission" date="2020-07" db="EMBL/GenBank/DDBJ databases">
        <title>Sequencing the genomes of 1000 actinobacteria strains.</title>
        <authorList>
            <person name="Klenk H.-P."/>
        </authorList>
    </citation>
    <scope>NUCLEOTIDE SEQUENCE [LARGE SCALE GENOMIC DNA]</scope>
    <source>
        <strain evidence="1 2">DSM 21349</strain>
    </source>
</reference>
<dbReference type="EMBL" id="JACGXA010000001">
    <property type="protein sequence ID" value="MBA8802450.1"/>
    <property type="molecule type" value="Genomic_DNA"/>
</dbReference>
<gene>
    <name evidence="1" type="ORF">FB382_000741</name>
</gene>
<dbReference type="AlphaFoldDB" id="A0A7W3IXG8"/>